<sequence>MRMRLAATTALLSAALAVHAQEYDCMIEARQNVEIRSPVEGLIEHVQVQRGDSVRRGQVLAIVESSMERAALDVARTRADMTGEIKVAEARVELATKKMERARELFRQQFVSASALDEAEAEYKLSMEDLRRTRENQRLAQVDMTRAHAALELRTIRSPFNGVVVEVLLRPGELAATATVKNPVMKLAEVDPLHVEVVLPSKLFGSIRRGQQATVLPEAPVAGTYRSTVSVVDRVIDAASGTFGVRLELPNREGRVPAGMRCRVRFQ</sequence>
<feature type="chain" id="PRO_5032788164" evidence="3">
    <location>
        <begin position="21"/>
        <end position="267"/>
    </location>
</feature>
<name>A0A848HBA3_9BURK</name>
<dbReference type="Gene3D" id="2.40.30.170">
    <property type="match status" value="1"/>
</dbReference>
<proteinExistence type="inferred from homology"/>
<feature type="domain" description="CzcB-like barrel-sandwich hybrid" evidence="5">
    <location>
        <begin position="33"/>
        <end position="176"/>
    </location>
</feature>
<dbReference type="Pfam" id="PF25973">
    <property type="entry name" value="BSH_CzcB"/>
    <property type="match status" value="1"/>
</dbReference>
<dbReference type="InterPro" id="IPR058647">
    <property type="entry name" value="BSH_CzcB-like"/>
</dbReference>
<dbReference type="SUPFAM" id="SSF111369">
    <property type="entry name" value="HlyD-like secretion proteins"/>
    <property type="match status" value="1"/>
</dbReference>
<dbReference type="Gene3D" id="1.10.287.470">
    <property type="entry name" value="Helix hairpin bin"/>
    <property type="match status" value="1"/>
</dbReference>
<evidence type="ECO:0000259" key="5">
    <source>
        <dbReference type="Pfam" id="PF25973"/>
    </source>
</evidence>
<dbReference type="InterPro" id="IPR058792">
    <property type="entry name" value="Beta-barrel_RND_2"/>
</dbReference>
<evidence type="ECO:0000259" key="4">
    <source>
        <dbReference type="Pfam" id="PF25954"/>
    </source>
</evidence>
<dbReference type="GO" id="GO:1990281">
    <property type="term" value="C:efflux pump complex"/>
    <property type="evidence" value="ECO:0007669"/>
    <property type="project" value="TreeGrafter"/>
</dbReference>
<reference evidence="6 7" key="1">
    <citation type="submission" date="2020-04" db="EMBL/GenBank/DDBJ databases">
        <title>Ramlibacter sp. G-1-2-2 isolated from soil.</title>
        <authorList>
            <person name="Dahal R.H."/>
        </authorList>
    </citation>
    <scope>NUCLEOTIDE SEQUENCE [LARGE SCALE GENOMIC DNA]</scope>
    <source>
        <strain evidence="6 7">G-1-2-2</strain>
    </source>
</reference>
<evidence type="ECO:0000313" key="7">
    <source>
        <dbReference type="Proteomes" id="UP000541185"/>
    </source>
</evidence>
<feature type="coiled-coil region" evidence="2">
    <location>
        <begin position="85"/>
        <end position="136"/>
    </location>
</feature>
<feature type="domain" description="CusB-like beta-barrel" evidence="4">
    <location>
        <begin position="195"/>
        <end position="266"/>
    </location>
</feature>
<keyword evidence="2" id="KW-0175">Coiled coil</keyword>
<dbReference type="Gene3D" id="2.40.50.100">
    <property type="match status" value="1"/>
</dbReference>
<comment type="similarity">
    <text evidence="1">Belongs to the membrane fusion protein (MFP) (TC 8.A.1) family.</text>
</comment>
<dbReference type="EMBL" id="JABBFX010000004">
    <property type="protein sequence ID" value="NML48055.1"/>
    <property type="molecule type" value="Genomic_DNA"/>
</dbReference>
<comment type="caution">
    <text evidence="6">The sequence shown here is derived from an EMBL/GenBank/DDBJ whole genome shotgun (WGS) entry which is preliminary data.</text>
</comment>
<dbReference type="InterPro" id="IPR006143">
    <property type="entry name" value="RND_pump_MFP"/>
</dbReference>
<dbReference type="PANTHER" id="PTHR30469:SF15">
    <property type="entry name" value="HLYD FAMILY OF SECRETION PROTEINS"/>
    <property type="match status" value="1"/>
</dbReference>
<dbReference type="NCBIfam" id="TIGR01730">
    <property type="entry name" value="RND_mfp"/>
    <property type="match status" value="1"/>
</dbReference>
<dbReference type="Proteomes" id="UP000541185">
    <property type="component" value="Unassembled WGS sequence"/>
</dbReference>
<evidence type="ECO:0000313" key="6">
    <source>
        <dbReference type="EMBL" id="NML48055.1"/>
    </source>
</evidence>
<gene>
    <name evidence="6" type="ORF">HHL11_30180</name>
</gene>
<dbReference type="PANTHER" id="PTHR30469">
    <property type="entry name" value="MULTIDRUG RESISTANCE PROTEIN MDTA"/>
    <property type="match status" value="1"/>
</dbReference>
<dbReference type="GO" id="GO:0015562">
    <property type="term" value="F:efflux transmembrane transporter activity"/>
    <property type="evidence" value="ECO:0007669"/>
    <property type="project" value="TreeGrafter"/>
</dbReference>
<evidence type="ECO:0000256" key="3">
    <source>
        <dbReference type="SAM" id="SignalP"/>
    </source>
</evidence>
<dbReference type="AlphaFoldDB" id="A0A848HBA3"/>
<accession>A0A848HBA3</accession>
<feature type="signal peptide" evidence="3">
    <location>
        <begin position="1"/>
        <end position="20"/>
    </location>
</feature>
<evidence type="ECO:0000256" key="1">
    <source>
        <dbReference type="ARBA" id="ARBA00009477"/>
    </source>
</evidence>
<organism evidence="6 7">
    <name type="scientific">Ramlibacter agri</name>
    <dbReference type="NCBI Taxonomy" id="2728837"/>
    <lineage>
        <taxon>Bacteria</taxon>
        <taxon>Pseudomonadati</taxon>
        <taxon>Pseudomonadota</taxon>
        <taxon>Betaproteobacteria</taxon>
        <taxon>Burkholderiales</taxon>
        <taxon>Comamonadaceae</taxon>
        <taxon>Ramlibacter</taxon>
    </lineage>
</organism>
<keyword evidence="3" id="KW-0732">Signal</keyword>
<protein>
    <submittedName>
        <fullName evidence="6">Efflux RND transporter periplasmic adaptor subunit</fullName>
    </submittedName>
</protein>
<keyword evidence="7" id="KW-1185">Reference proteome</keyword>
<evidence type="ECO:0000256" key="2">
    <source>
        <dbReference type="SAM" id="Coils"/>
    </source>
</evidence>
<dbReference type="Pfam" id="PF25954">
    <property type="entry name" value="Beta-barrel_RND_2"/>
    <property type="match status" value="1"/>
</dbReference>